<reference evidence="2" key="1">
    <citation type="submission" date="2021-01" db="EMBL/GenBank/DDBJ databases">
        <authorList>
            <person name="Li R."/>
            <person name="Bekaert M."/>
        </authorList>
    </citation>
    <scope>NUCLEOTIDE SEQUENCE</scope>
    <source>
        <strain evidence="2">Farmed</strain>
    </source>
</reference>
<proteinExistence type="predicted"/>
<gene>
    <name evidence="2" type="ORF">SPHA_7841</name>
</gene>
<comment type="caution">
    <text evidence="2">The sequence shown here is derived from an EMBL/GenBank/DDBJ whole genome shotgun (WGS) entry which is preliminary data.</text>
</comment>
<keyword evidence="1" id="KW-1133">Transmembrane helix</keyword>
<evidence type="ECO:0000313" key="2">
    <source>
        <dbReference type="EMBL" id="CAE1163901.1"/>
    </source>
</evidence>
<keyword evidence="1" id="KW-0812">Transmembrane</keyword>
<protein>
    <submittedName>
        <fullName evidence="2">Uncharacterized protein</fullName>
    </submittedName>
</protein>
<dbReference type="Proteomes" id="UP000597762">
    <property type="component" value="Unassembled WGS sequence"/>
</dbReference>
<accession>A0A812B0S0</accession>
<dbReference type="EMBL" id="CAHIKZ030000254">
    <property type="protein sequence ID" value="CAE1163901.1"/>
    <property type="molecule type" value="Genomic_DNA"/>
</dbReference>
<feature type="transmembrane region" description="Helical" evidence="1">
    <location>
        <begin position="210"/>
        <end position="229"/>
    </location>
</feature>
<sequence length="279" mass="31714">MQLPWRTSRLEQRHPDEAARSEQLCDGYTPGPGSNPLVTAPTVTSLLPGRSSWFQACRSNPLNCVCRSVVWFDTGANFYRSFAVDSSLRLELYFFFFVDLGWKFFCLRLGLEGSLAATQPQLSVVRGASESGLMAAFRLYPCPRSSCNSQLQLISVDWGPAFIDAATNWGGAFGGGRHVCQVTAFDQWFLIRDFFLFFFCRSRDRFRPIVIDRASFLLLSGVVTSFLFLKKTKSKLAFFAHIFLTRVFVNDRFLYFSTSLFCFLSFPLFPLPSSFLRIV</sequence>
<dbReference type="AlphaFoldDB" id="A0A812B0S0"/>
<feature type="transmembrane region" description="Helical" evidence="1">
    <location>
        <begin position="253"/>
        <end position="271"/>
    </location>
</feature>
<evidence type="ECO:0000256" key="1">
    <source>
        <dbReference type="SAM" id="Phobius"/>
    </source>
</evidence>
<keyword evidence="3" id="KW-1185">Reference proteome</keyword>
<organism evidence="2 3">
    <name type="scientific">Acanthosepion pharaonis</name>
    <name type="common">Pharaoh cuttlefish</name>
    <name type="synonym">Sepia pharaonis</name>
    <dbReference type="NCBI Taxonomy" id="158019"/>
    <lineage>
        <taxon>Eukaryota</taxon>
        <taxon>Metazoa</taxon>
        <taxon>Spiralia</taxon>
        <taxon>Lophotrochozoa</taxon>
        <taxon>Mollusca</taxon>
        <taxon>Cephalopoda</taxon>
        <taxon>Coleoidea</taxon>
        <taxon>Decapodiformes</taxon>
        <taxon>Sepiida</taxon>
        <taxon>Sepiina</taxon>
        <taxon>Sepiidae</taxon>
        <taxon>Acanthosepion</taxon>
    </lineage>
</organism>
<keyword evidence="1" id="KW-0472">Membrane</keyword>
<evidence type="ECO:0000313" key="3">
    <source>
        <dbReference type="Proteomes" id="UP000597762"/>
    </source>
</evidence>
<name>A0A812B0S0_ACAPH</name>